<protein>
    <recommendedName>
        <fullName evidence="3">N-acetyltransferase domain-containing protein</fullName>
    </recommendedName>
</protein>
<reference evidence="1 2" key="1">
    <citation type="submission" date="2008-10" db="EMBL/GenBank/DDBJ databases">
        <authorList>
            <person name="Fulton L."/>
            <person name="Clifton S."/>
            <person name="Fulton B."/>
            <person name="Xu J."/>
            <person name="Minx P."/>
            <person name="Pepin K.H."/>
            <person name="Johnson M."/>
            <person name="Bhonagiri V."/>
            <person name="Nash W.E."/>
            <person name="Mardis E.R."/>
            <person name="Wilson R.K."/>
        </authorList>
    </citation>
    <scope>NUCLEOTIDE SEQUENCE [LARGE SCALE GENOMIC DNA]</scope>
    <source>
        <strain evidence="1 2">DSM 3989</strain>
    </source>
</reference>
<dbReference type="eggNOG" id="COG0454">
    <property type="taxonomic scope" value="Bacteria"/>
</dbReference>
<keyword evidence="2" id="KW-1185">Reference proteome</keyword>
<dbReference type="AlphaFoldDB" id="B7C7J3"/>
<evidence type="ECO:0008006" key="3">
    <source>
        <dbReference type="Google" id="ProtNLM"/>
    </source>
</evidence>
<dbReference type="EMBL" id="ABYT01000011">
    <property type="protein sequence ID" value="EEC91301.1"/>
    <property type="molecule type" value="Genomic_DNA"/>
</dbReference>
<dbReference type="InterPro" id="IPR016181">
    <property type="entry name" value="Acyl_CoA_acyltransferase"/>
</dbReference>
<dbReference type="HOGENOM" id="CLU_2990535_0_0_9"/>
<dbReference type="Proteomes" id="UP000004315">
    <property type="component" value="Unassembled WGS sequence"/>
</dbReference>
<evidence type="ECO:0000313" key="2">
    <source>
        <dbReference type="Proteomes" id="UP000004315"/>
    </source>
</evidence>
<accession>B7C7J3</accession>
<comment type="caution">
    <text evidence="1">The sequence shown here is derived from an EMBL/GenBank/DDBJ whole genome shotgun (WGS) entry which is preliminary data.</text>
</comment>
<organism evidence="1 2">
    <name type="scientific">Holdemanella biformis DSM 3989</name>
    <dbReference type="NCBI Taxonomy" id="518637"/>
    <lineage>
        <taxon>Bacteria</taxon>
        <taxon>Bacillati</taxon>
        <taxon>Bacillota</taxon>
        <taxon>Erysipelotrichia</taxon>
        <taxon>Erysipelotrichales</taxon>
        <taxon>Erysipelotrichaceae</taxon>
        <taxon>Holdemanella</taxon>
    </lineage>
</organism>
<name>B7C7J3_9FIRM</name>
<gene>
    <name evidence="1" type="ORF">EUBIFOR_00140</name>
</gene>
<dbReference type="OrthoDB" id="9775804at2"/>
<dbReference type="STRING" id="518637.EUBIFOR_00140"/>
<evidence type="ECO:0000313" key="1">
    <source>
        <dbReference type="EMBL" id="EEC91301.1"/>
    </source>
</evidence>
<reference evidence="1 2" key="2">
    <citation type="submission" date="2008-11" db="EMBL/GenBank/DDBJ databases">
        <title>Draft genome sequence of Eubacterium biforme (DSM 3989).</title>
        <authorList>
            <person name="Sudarsanam P."/>
            <person name="Ley R."/>
            <person name="Guruge J."/>
            <person name="Turnbaugh P.J."/>
            <person name="Mahowald M."/>
            <person name="Liep D."/>
            <person name="Gordon J."/>
        </authorList>
    </citation>
    <scope>NUCLEOTIDE SEQUENCE [LARGE SCALE GENOMIC DNA]</scope>
    <source>
        <strain evidence="1 2">DSM 3989</strain>
    </source>
</reference>
<sequence length="57" mass="6378">MGIAGHLIELVKEKYKDCLYIDGMPEDKSNVAFYVKHGFQEFEGAGCIIICNPGKKE</sequence>
<dbReference type="SUPFAM" id="SSF55729">
    <property type="entry name" value="Acyl-CoA N-acyltransferases (Nat)"/>
    <property type="match status" value="1"/>
</dbReference>
<proteinExistence type="predicted"/>